<dbReference type="GeneID" id="18819492"/>
<feature type="region of interest" description="Disordered" evidence="8">
    <location>
        <begin position="1"/>
        <end position="44"/>
    </location>
</feature>
<protein>
    <recommendedName>
        <fullName evidence="7">Solute carrier family 40 member</fullName>
    </recommendedName>
</protein>
<dbReference type="SUPFAM" id="SSF103473">
    <property type="entry name" value="MFS general substrate transporter"/>
    <property type="match status" value="1"/>
</dbReference>
<feature type="transmembrane region" description="Helical" evidence="7">
    <location>
        <begin position="458"/>
        <end position="479"/>
    </location>
</feature>
<accession>F8NVX4</accession>
<keyword evidence="7" id="KW-0406">Ion transport</keyword>
<dbReference type="RefSeq" id="XP_007318927.1">
    <property type="nucleotide sequence ID" value="XM_007318865.1"/>
</dbReference>
<feature type="transmembrane region" description="Helical" evidence="7">
    <location>
        <begin position="392"/>
        <end position="418"/>
    </location>
</feature>
<dbReference type="KEGG" id="sla:SERLADRAFT_468873"/>
<evidence type="ECO:0000256" key="7">
    <source>
        <dbReference type="RuleBase" id="RU365065"/>
    </source>
</evidence>
<evidence type="ECO:0000256" key="3">
    <source>
        <dbReference type="ARBA" id="ARBA00022448"/>
    </source>
</evidence>
<dbReference type="AlphaFoldDB" id="F8NVX4"/>
<dbReference type="PANTHER" id="PTHR11660:SF57">
    <property type="entry name" value="SOLUTE CARRIER FAMILY 40 MEMBER"/>
    <property type="match status" value="1"/>
</dbReference>
<evidence type="ECO:0000256" key="6">
    <source>
        <dbReference type="ARBA" id="ARBA00023136"/>
    </source>
</evidence>
<sequence length="515" mass="55583">MNVLDDNQPSHGTARDSLESLPASLSGEEHSGPEGTSTSDVGSHSIPQSITSRLFVSHFLSTWNSRVFEFGAILFIASLYPRTLLPASLYALLRGVSAVLFSPSVGKYVDSRNRLHVVRVSIVGQRAVSAISCAGFLYLTFSKPKKIWIEVLVLSVLGGLACVEKLCSIMNLVAVERDWVVVIAGDNESELQTLNSQMRRIDLFCKLVGPLAISMIDGISTIVAICVVLALNVTSVPVEYFAIAKVYALVGGLQDDRSSSQPLEQPVVSTTSEGLTSFSLSSAIHSFYAPLSDYLHHPAALPSIALSILYFTVLNFGAQMITYLLNTGYNSSFIGAIRGVSVLFEISATWLAPLAMNKVGPIRAGLWFINWQLGCVGMAVGVFWFAKLPSLGAAGLIIGVIMSRVGLWGFDLCAQLIIQEEVDSNSRGSFSAMEASLQSSFDLLSFAATIVFSRPAQFRYPVLLSAVAVFAATTLYSVFVRSRRGHLMHVLQCLGKMYHKNDDVGTSAETQGLLA</sequence>
<comment type="caution">
    <text evidence="7">Lacks conserved residue(s) required for the propagation of feature annotation.</text>
</comment>
<dbReference type="InterPro" id="IPR009716">
    <property type="entry name" value="Ferroportin-1"/>
</dbReference>
<feature type="transmembrane region" description="Helical" evidence="7">
    <location>
        <begin position="331"/>
        <end position="352"/>
    </location>
</feature>
<dbReference type="EMBL" id="GL945434">
    <property type="protein sequence ID" value="EGO24908.1"/>
    <property type="molecule type" value="Genomic_DNA"/>
</dbReference>
<comment type="subcellular location">
    <subcellularLocation>
        <location evidence="1 7">Membrane</location>
        <topology evidence="1 7">Multi-pass membrane protein</topology>
    </subcellularLocation>
</comment>
<evidence type="ECO:0000256" key="2">
    <source>
        <dbReference type="ARBA" id="ARBA00006279"/>
    </source>
</evidence>
<dbReference type="GO" id="GO:0005381">
    <property type="term" value="F:iron ion transmembrane transporter activity"/>
    <property type="evidence" value="ECO:0007669"/>
    <property type="project" value="UniProtKB-UniRule"/>
</dbReference>
<feature type="transmembrane region" description="Helical" evidence="7">
    <location>
        <begin position="364"/>
        <end position="386"/>
    </location>
</feature>
<dbReference type="GO" id="GO:0016020">
    <property type="term" value="C:membrane"/>
    <property type="evidence" value="ECO:0007669"/>
    <property type="project" value="UniProtKB-SubCell"/>
</dbReference>
<keyword evidence="4 7" id="KW-0812">Transmembrane</keyword>
<proteinExistence type="inferred from homology"/>
<feature type="transmembrane region" description="Helical" evidence="7">
    <location>
        <begin position="303"/>
        <end position="325"/>
    </location>
</feature>
<dbReference type="HOGENOM" id="CLU_020370_5_0_1"/>
<keyword evidence="5 7" id="KW-1133">Transmembrane helix</keyword>
<dbReference type="CDD" id="cd17480">
    <property type="entry name" value="MFS_SLC40A1_like"/>
    <property type="match status" value="1"/>
</dbReference>
<organism>
    <name type="scientific">Serpula lacrymans var. lacrymans (strain S7.9)</name>
    <name type="common">Dry rot fungus</name>
    <dbReference type="NCBI Taxonomy" id="578457"/>
    <lineage>
        <taxon>Eukaryota</taxon>
        <taxon>Fungi</taxon>
        <taxon>Dikarya</taxon>
        <taxon>Basidiomycota</taxon>
        <taxon>Agaricomycotina</taxon>
        <taxon>Agaricomycetes</taxon>
        <taxon>Agaricomycetidae</taxon>
        <taxon>Boletales</taxon>
        <taxon>Coniophorineae</taxon>
        <taxon>Serpulaceae</taxon>
        <taxon>Serpula</taxon>
    </lineage>
</organism>
<keyword evidence="6 7" id="KW-0472">Membrane</keyword>
<feature type="compositionally biased region" description="Polar residues" evidence="8">
    <location>
        <begin position="34"/>
        <end position="44"/>
    </location>
</feature>
<dbReference type="PANTHER" id="PTHR11660">
    <property type="entry name" value="SOLUTE CARRIER FAMILY 40 MEMBER"/>
    <property type="match status" value="1"/>
</dbReference>
<comment type="function">
    <text evidence="7">May be involved in iron transport and iron homeostasis.</text>
</comment>
<dbReference type="OrthoDB" id="648861at2759"/>
<feature type="compositionally biased region" description="Polar residues" evidence="8">
    <location>
        <begin position="1"/>
        <end position="11"/>
    </location>
</feature>
<name>F8NVX4_SERL9</name>
<gene>
    <name evidence="9" type="ORF">SERLADRAFT_468873</name>
</gene>
<dbReference type="Proteomes" id="UP000008064">
    <property type="component" value="Unassembled WGS sequence"/>
</dbReference>
<evidence type="ECO:0000256" key="8">
    <source>
        <dbReference type="SAM" id="MobiDB-lite"/>
    </source>
</evidence>
<dbReference type="InterPro" id="IPR036259">
    <property type="entry name" value="MFS_trans_sf"/>
</dbReference>
<keyword evidence="3 7" id="KW-0813">Transport</keyword>
<evidence type="ECO:0000256" key="5">
    <source>
        <dbReference type="ARBA" id="ARBA00022989"/>
    </source>
</evidence>
<evidence type="ECO:0000256" key="4">
    <source>
        <dbReference type="ARBA" id="ARBA00022692"/>
    </source>
</evidence>
<dbReference type="Pfam" id="PF06963">
    <property type="entry name" value="FPN1"/>
    <property type="match status" value="1"/>
</dbReference>
<feature type="transmembrane region" description="Helical" evidence="7">
    <location>
        <begin position="207"/>
        <end position="231"/>
    </location>
</feature>
<evidence type="ECO:0000256" key="1">
    <source>
        <dbReference type="ARBA" id="ARBA00004141"/>
    </source>
</evidence>
<reference evidence="9" key="1">
    <citation type="submission" date="2011-04" db="EMBL/GenBank/DDBJ databases">
        <title>Evolution of plant cell wall degrading machinery underlies the functional diversity of forest fungi.</title>
        <authorList>
            <consortium name="US DOE Joint Genome Institute (JGI-PGF)"/>
            <person name="Eastwood D.C."/>
            <person name="Floudas D."/>
            <person name="Binder M."/>
            <person name="Majcherczyk A."/>
            <person name="Schneider P."/>
            <person name="Aerts A."/>
            <person name="Asiegbu F.O."/>
            <person name="Baker S.E."/>
            <person name="Barry K."/>
            <person name="Bendiksby M."/>
            <person name="Blumentritt M."/>
            <person name="Coutinho P.M."/>
            <person name="Cullen D."/>
            <person name="Cullen D."/>
            <person name="Gathman A."/>
            <person name="Goodell B."/>
            <person name="Henrissat B."/>
            <person name="Ihrmark K."/>
            <person name="Kauserud H."/>
            <person name="Kohler A."/>
            <person name="LaButti K."/>
            <person name="Lapidus A."/>
            <person name="Lavin J.L."/>
            <person name="Lee Y.-H."/>
            <person name="Lindquist E."/>
            <person name="Lilly W."/>
            <person name="Lucas S."/>
            <person name="Morin E."/>
            <person name="Murat C."/>
            <person name="Oguiza J.A."/>
            <person name="Park J."/>
            <person name="Pisabarro A.G."/>
            <person name="Riley R."/>
            <person name="Rosling A."/>
            <person name="Salamov A."/>
            <person name="Schmidt O."/>
            <person name="Schmutz J."/>
            <person name="Skrede I."/>
            <person name="Stenlid J."/>
            <person name="Wiebenga A."/>
            <person name="Xie X."/>
            <person name="Kues U."/>
            <person name="Hibbett D.S."/>
            <person name="Hoffmeister D."/>
            <person name="Hogberg N."/>
            <person name="Martin F."/>
            <person name="Grigoriev I.V."/>
            <person name="Watkinson S.C."/>
        </authorList>
    </citation>
    <scope>NUCLEOTIDE SEQUENCE</scope>
    <source>
        <strain evidence="9">S7.9</strain>
    </source>
</reference>
<evidence type="ECO:0000313" key="9">
    <source>
        <dbReference type="EMBL" id="EGO24908.1"/>
    </source>
</evidence>
<comment type="similarity">
    <text evidence="2 7">Belongs to the ferroportin (FP) (TC 2.A.100) family. SLC40A subfamily.</text>
</comment>